<evidence type="ECO:0000259" key="5">
    <source>
        <dbReference type="Pfam" id="PF01613"/>
    </source>
</evidence>
<dbReference type="GO" id="GO:0010181">
    <property type="term" value="F:FMN binding"/>
    <property type="evidence" value="ECO:0007669"/>
    <property type="project" value="InterPro"/>
</dbReference>
<proteinExistence type="inferred from homology"/>
<dbReference type="EMBL" id="CP002349">
    <property type="protein sequence ID" value="ADR20174.1"/>
    <property type="molecule type" value="Genomic_DNA"/>
</dbReference>
<evidence type="ECO:0000313" key="6">
    <source>
        <dbReference type="EMBL" id="ADR20174.1"/>
    </source>
</evidence>
<comment type="similarity">
    <text evidence="4">Belongs to the flavoredoxin family.</text>
</comment>
<name>E4TKJ4_MARTH</name>
<dbReference type="SUPFAM" id="SSF50475">
    <property type="entry name" value="FMN-binding split barrel"/>
    <property type="match status" value="1"/>
</dbReference>
<dbReference type="OrthoDB" id="5293996at2"/>
<dbReference type="HOGENOM" id="CLU_113721_0_0_10"/>
<evidence type="ECO:0000256" key="3">
    <source>
        <dbReference type="ARBA" id="ARBA00022643"/>
    </source>
</evidence>
<dbReference type="GO" id="GO:0016646">
    <property type="term" value="F:oxidoreductase activity, acting on the CH-NH group of donors, NAD or NADP as acceptor"/>
    <property type="evidence" value="ECO:0007669"/>
    <property type="project" value="UniProtKB-ARBA"/>
</dbReference>
<evidence type="ECO:0000256" key="2">
    <source>
        <dbReference type="ARBA" id="ARBA00022630"/>
    </source>
</evidence>
<dbReference type="STRING" id="643867.Ftrac_0163"/>
<feature type="domain" description="Flavin reductase like" evidence="5">
    <location>
        <begin position="32"/>
        <end position="165"/>
    </location>
</feature>
<comment type="cofactor">
    <cofactor evidence="1">
        <name>FMN</name>
        <dbReference type="ChEBI" id="CHEBI:58210"/>
    </cofactor>
</comment>
<keyword evidence="7" id="KW-1185">Reference proteome</keyword>
<evidence type="ECO:0000313" key="7">
    <source>
        <dbReference type="Proteomes" id="UP000008720"/>
    </source>
</evidence>
<dbReference type="InterPro" id="IPR002563">
    <property type="entry name" value="Flavin_Rdtase-like_dom"/>
</dbReference>
<dbReference type="InterPro" id="IPR012349">
    <property type="entry name" value="Split_barrel_FMN-bd"/>
</dbReference>
<dbReference type="KEGG" id="mtt:Ftrac_0163"/>
<accession>E4TKJ4</accession>
<dbReference type="Proteomes" id="UP000008720">
    <property type="component" value="Chromosome"/>
</dbReference>
<protein>
    <submittedName>
        <fullName evidence="6">Flavin reductase domain protein FMN-binding protein</fullName>
    </submittedName>
</protein>
<dbReference type="Gene3D" id="2.30.110.10">
    <property type="entry name" value="Electron Transport, Fmn-binding Protein, Chain A"/>
    <property type="match status" value="1"/>
</dbReference>
<reference evidence="6 7" key="1">
    <citation type="journal article" date="2011" name="Stand. Genomic Sci.">
        <title>Complete genome sequence of Marivirga tractuosa type strain (H-43).</title>
        <authorList>
            <person name="Pagani I."/>
            <person name="Chertkov O."/>
            <person name="Lapidus A."/>
            <person name="Lucas S."/>
            <person name="Del Rio T.G."/>
            <person name="Tice H."/>
            <person name="Copeland A."/>
            <person name="Cheng J.F."/>
            <person name="Nolan M."/>
            <person name="Saunders E."/>
            <person name="Pitluck S."/>
            <person name="Held B."/>
            <person name="Goodwin L."/>
            <person name="Liolios K."/>
            <person name="Ovchinikova G."/>
            <person name="Ivanova N."/>
            <person name="Mavromatis K."/>
            <person name="Pati A."/>
            <person name="Chen A."/>
            <person name="Palaniappan K."/>
            <person name="Land M."/>
            <person name="Hauser L."/>
            <person name="Jeffries C.D."/>
            <person name="Detter J.C."/>
            <person name="Han C."/>
            <person name="Tapia R."/>
            <person name="Ngatchou-Djao O.D."/>
            <person name="Rohde M."/>
            <person name="Goker M."/>
            <person name="Spring S."/>
            <person name="Sikorski J."/>
            <person name="Woyke T."/>
            <person name="Bristow J."/>
            <person name="Eisen J.A."/>
            <person name="Markowitz V."/>
            <person name="Hugenholtz P."/>
            <person name="Klenk H.P."/>
            <person name="Kyrpides N.C."/>
        </authorList>
    </citation>
    <scope>NUCLEOTIDE SEQUENCE [LARGE SCALE GENOMIC DNA]</scope>
    <source>
        <strain evidence="7">ATCC 23168 / DSM 4126 / NBRC 15989 / NCIMB 1408 / VKM B-1430 / H-43</strain>
    </source>
</reference>
<dbReference type="Pfam" id="PF01613">
    <property type="entry name" value="Flavin_Reduct"/>
    <property type="match status" value="1"/>
</dbReference>
<organism evidence="6 7">
    <name type="scientific">Marivirga tractuosa (strain ATCC 23168 / DSM 4126 / NBRC 15989 / NCIMB 1408 / VKM B-1430 / H-43)</name>
    <name type="common">Microscilla tractuosa</name>
    <name type="synonym">Flexibacter tractuosus</name>
    <dbReference type="NCBI Taxonomy" id="643867"/>
    <lineage>
        <taxon>Bacteria</taxon>
        <taxon>Pseudomonadati</taxon>
        <taxon>Bacteroidota</taxon>
        <taxon>Cytophagia</taxon>
        <taxon>Cytophagales</taxon>
        <taxon>Marivirgaceae</taxon>
        <taxon>Marivirga</taxon>
    </lineage>
</organism>
<sequence>MLHINSESIEKMESRYQANLFNTISGFKSANLIGTRDKSGNTNLAIFNSVVHIGANPPYLGFILRPTTVERHTYQNIKETGFYTINHVHERFIEKAHQTSAKYAKNVSEFKACGFEEEYLNKFTAPFVKESKIKIGLQFEEEHLVKANDTLLIVGKVLNAYLDDKLISADGTISLTEAGTVAISGLYEYLKPLKLNKFEYAKP</sequence>
<evidence type="ECO:0000256" key="1">
    <source>
        <dbReference type="ARBA" id="ARBA00001917"/>
    </source>
</evidence>
<dbReference type="PANTHER" id="PTHR33798">
    <property type="entry name" value="FLAVOPROTEIN OXYGENASE"/>
    <property type="match status" value="1"/>
</dbReference>
<evidence type="ECO:0000256" key="4">
    <source>
        <dbReference type="ARBA" id="ARBA00038054"/>
    </source>
</evidence>
<keyword evidence="3" id="KW-0288">FMN</keyword>
<gene>
    <name evidence="6" type="ordered locus">Ftrac_0163</name>
</gene>
<dbReference type="RefSeq" id="WP_013452325.1">
    <property type="nucleotide sequence ID" value="NC_014759.1"/>
</dbReference>
<dbReference type="AlphaFoldDB" id="E4TKJ4"/>
<keyword evidence="2" id="KW-0285">Flavoprotein</keyword>
<dbReference type="PANTHER" id="PTHR33798:SF5">
    <property type="entry name" value="FLAVIN REDUCTASE LIKE DOMAIN-CONTAINING PROTEIN"/>
    <property type="match status" value="1"/>
</dbReference>
<dbReference type="eggNOG" id="COG1853">
    <property type="taxonomic scope" value="Bacteria"/>
</dbReference>